<feature type="region of interest" description="Disordered" evidence="1">
    <location>
        <begin position="172"/>
        <end position="197"/>
    </location>
</feature>
<protein>
    <submittedName>
        <fullName evidence="2">Uncharacterized protein</fullName>
    </submittedName>
</protein>
<dbReference type="AlphaFoldDB" id="A0A9Q1DW02"/>
<dbReference type="Proteomes" id="UP001152803">
    <property type="component" value="Unassembled WGS sequence"/>
</dbReference>
<organism evidence="2 3">
    <name type="scientific">Conger conger</name>
    <name type="common">Conger eel</name>
    <name type="synonym">Muraena conger</name>
    <dbReference type="NCBI Taxonomy" id="82655"/>
    <lineage>
        <taxon>Eukaryota</taxon>
        <taxon>Metazoa</taxon>
        <taxon>Chordata</taxon>
        <taxon>Craniata</taxon>
        <taxon>Vertebrata</taxon>
        <taxon>Euteleostomi</taxon>
        <taxon>Actinopterygii</taxon>
        <taxon>Neopterygii</taxon>
        <taxon>Teleostei</taxon>
        <taxon>Anguilliformes</taxon>
        <taxon>Congridae</taxon>
        <taxon>Conger</taxon>
    </lineage>
</organism>
<comment type="caution">
    <text evidence="2">The sequence shown here is derived from an EMBL/GenBank/DDBJ whole genome shotgun (WGS) entry which is preliminary data.</text>
</comment>
<evidence type="ECO:0000256" key="1">
    <source>
        <dbReference type="SAM" id="MobiDB-lite"/>
    </source>
</evidence>
<feature type="compositionally biased region" description="Low complexity" evidence="1">
    <location>
        <begin position="592"/>
        <end position="608"/>
    </location>
</feature>
<feature type="region of interest" description="Disordered" evidence="1">
    <location>
        <begin position="536"/>
        <end position="632"/>
    </location>
</feature>
<reference evidence="2" key="1">
    <citation type="journal article" date="2023" name="Science">
        <title>Genome structures resolve the early diversification of teleost fishes.</title>
        <authorList>
            <person name="Parey E."/>
            <person name="Louis A."/>
            <person name="Montfort J."/>
            <person name="Bouchez O."/>
            <person name="Roques C."/>
            <person name="Iampietro C."/>
            <person name="Lluch J."/>
            <person name="Castinel A."/>
            <person name="Donnadieu C."/>
            <person name="Desvignes T."/>
            <person name="Floi Bucao C."/>
            <person name="Jouanno E."/>
            <person name="Wen M."/>
            <person name="Mejri S."/>
            <person name="Dirks R."/>
            <person name="Jansen H."/>
            <person name="Henkel C."/>
            <person name="Chen W.J."/>
            <person name="Zahm M."/>
            <person name="Cabau C."/>
            <person name="Klopp C."/>
            <person name="Thompson A.W."/>
            <person name="Robinson-Rechavi M."/>
            <person name="Braasch I."/>
            <person name="Lecointre G."/>
            <person name="Bobe J."/>
            <person name="Postlethwait J.H."/>
            <person name="Berthelot C."/>
            <person name="Roest Crollius H."/>
            <person name="Guiguen Y."/>
        </authorList>
    </citation>
    <scope>NUCLEOTIDE SEQUENCE</scope>
    <source>
        <strain evidence="2">Concon-B</strain>
    </source>
</reference>
<feature type="region of interest" description="Disordered" evidence="1">
    <location>
        <begin position="381"/>
        <end position="401"/>
    </location>
</feature>
<gene>
    <name evidence="2" type="ORF">COCON_G00052920</name>
</gene>
<name>A0A9Q1DW02_CONCO</name>
<sequence>MPLMGEPVAEIDSGGGQDLSVRSGVLNLPSAALKSRADIQHEIQVGRANLRTFLTPSFKSLAFLSPIPEISPCAREAVHGKAQEEICASVMDEIQRCSYRTALQPLEGGGNFFGKSLNDRDFSMIEAESIPNLCCMDDTMEASYMQLDGEAASKLPFRVPLLVSLGKLNGGVEEGKGGEDGAKAAAERHSASPRCNSRKSLAPRILEQVQLQLLGSPGSAGRSGSSALNGTYNLSHCQGSAGGPGALEVQAGNVTVEVASGVGPAAKDVSSTQASTNNTLVLRSGTTLTGSDLTVDITENDAVGVIGLLRDDSKDALEMPSGEILTRPNLTIDIAELSAVGACLENSRKSLGSKNGTFEVHPDSAHKPVAAANRTVNLTVDLTPPNVPGSVTGSAEKRAGSQNVTVELQPGRLSEPAVGVNFTFDKSKQLEDDPAGVCAAEVGAEGPLGSFSQVGASAGNRSPGLDVEDSAGCSLWSLDSSLDSKANFLITSTPLVLPKVFSFPAKANPSDTCKRLSLVNHSEACSEGNPFCMSSDGNDSLASVQADQPPPAKAKPPTKSLTRPTGLPLKCDVKAPPPNRKSLAWPSGIPNPKSLHPLPRPSSSRLSLAPPPKTLAGPQAPGPQAPAPGSGA</sequence>
<feature type="compositionally biased region" description="Basic and acidic residues" evidence="1">
    <location>
        <begin position="173"/>
        <end position="190"/>
    </location>
</feature>
<dbReference type="OrthoDB" id="8856505at2759"/>
<proteinExistence type="predicted"/>
<evidence type="ECO:0000313" key="3">
    <source>
        <dbReference type="Proteomes" id="UP001152803"/>
    </source>
</evidence>
<dbReference type="EMBL" id="JAFJMO010000003">
    <property type="protein sequence ID" value="KAJ8282773.1"/>
    <property type="molecule type" value="Genomic_DNA"/>
</dbReference>
<accession>A0A9Q1DW02</accession>
<keyword evidence="3" id="KW-1185">Reference proteome</keyword>
<feature type="compositionally biased region" description="Polar residues" evidence="1">
    <location>
        <begin position="536"/>
        <end position="546"/>
    </location>
</feature>
<evidence type="ECO:0000313" key="2">
    <source>
        <dbReference type="EMBL" id="KAJ8282773.1"/>
    </source>
</evidence>